<gene>
    <name evidence="2" type="ORF">ERS008491_03969</name>
</gene>
<name>A0A0T9M1N9_YERKR</name>
<evidence type="ECO:0000313" key="2">
    <source>
        <dbReference type="EMBL" id="CNF50660.1"/>
    </source>
</evidence>
<accession>A0A0T9M1N9</accession>
<evidence type="ECO:0000313" key="3">
    <source>
        <dbReference type="Proteomes" id="UP000045824"/>
    </source>
</evidence>
<sequence>MFKKLFFLTLLCAMSATSFAAEQVRPEVAHSVKAWQGNEGIEVWTLRYGPRSENKALVQITNADHDWDKKIQIMDVEKKEDRSDYSVSVNGKKIVVLIINNNNLGKLYLPGEKGDHPIMYSESLSNEGNAQYFLTDFLKQESKPQQ</sequence>
<protein>
    <recommendedName>
        <fullName evidence="4">Lipoprotein</fullName>
    </recommendedName>
</protein>
<dbReference type="AlphaFoldDB" id="A0A0T9M1N9"/>
<reference evidence="2 3" key="1">
    <citation type="submission" date="2015-03" db="EMBL/GenBank/DDBJ databases">
        <authorList>
            <person name="Murphy D."/>
        </authorList>
    </citation>
    <scope>NUCLEOTIDE SEQUENCE [LARGE SCALE GENOMIC DNA]</scope>
    <source>
        <strain evidence="2 3">FCF326</strain>
    </source>
</reference>
<feature type="chain" id="PRO_5006692985" description="Lipoprotein" evidence="1">
    <location>
        <begin position="21"/>
        <end position="146"/>
    </location>
</feature>
<feature type="signal peptide" evidence="1">
    <location>
        <begin position="1"/>
        <end position="20"/>
    </location>
</feature>
<keyword evidence="1" id="KW-0732">Signal</keyword>
<organism evidence="2 3">
    <name type="scientific">Yersinia kristensenii</name>
    <dbReference type="NCBI Taxonomy" id="28152"/>
    <lineage>
        <taxon>Bacteria</taxon>
        <taxon>Pseudomonadati</taxon>
        <taxon>Pseudomonadota</taxon>
        <taxon>Gammaproteobacteria</taxon>
        <taxon>Enterobacterales</taxon>
        <taxon>Yersiniaceae</taxon>
        <taxon>Yersinia</taxon>
    </lineage>
</organism>
<evidence type="ECO:0000256" key="1">
    <source>
        <dbReference type="SAM" id="SignalP"/>
    </source>
</evidence>
<proteinExistence type="predicted"/>
<dbReference type="EMBL" id="CPYI01000021">
    <property type="protein sequence ID" value="CNF50660.1"/>
    <property type="molecule type" value="Genomic_DNA"/>
</dbReference>
<dbReference type="RefSeq" id="WP_050120069.1">
    <property type="nucleotide sequence ID" value="NZ_CABHXR010000019.1"/>
</dbReference>
<dbReference type="Proteomes" id="UP000045824">
    <property type="component" value="Unassembled WGS sequence"/>
</dbReference>
<evidence type="ECO:0008006" key="4">
    <source>
        <dbReference type="Google" id="ProtNLM"/>
    </source>
</evidence>